<evidence type="ECO:0000313" key="2">
    <source>
        <dbReference type="EMBL" id="KAK4404123.1"/>
    </source>
</evidence>
<keyword evidence="1" id="KW-1133">Transmembrane helix</keyword>
<comment type="caution">
    <text evidence="2">The sequence shown here is derived from an EMBL/GenBank/DDBJ whole genome shotgun (WGS) entry which is preliminary data.</text>
</comment>
<accession>A0AAE1X2L8</accession>
<proteinExistence type="predicted"/>
<reference evidence="2" key="1">
    <citation type="submission" date="2020-06" db="EMBL/GenBank/DDBJ databases">
        <authorList>
            <person name="Li T."/>
            <person name="Hu X."/>
            <person name="Zhang T."/>
            <person name="Song X."/>
            <person name="Zhang H."/>
            <person name="Dai N."/>
            <person name="Sheng W."/>
            <person name="Hou X."/>
            <person name="Wei L."/>
        </authorList>
    </citation>
    <scope>NUCLEOTIDE SEQUENCE</scope>
    <source>
        <strain evidence="2">K16</strain>
        <tissue evidence="2">Leaf</tissue>
    </source>
</reference>
<dbReference type="Proteomes" id="UP001289374">
    <property type="component" value="Unassembled WGS sequence"/>
</dbReference>
<dbReference type="AlphaFoldDB" id="A0AAE1X2L8"/>
<keyword evidence="1" id="KW-0812">Transmembrane</keyword>
<keyword evidence="1" id="KW-0472">Membrane</keyword>
<sequence length="106" mass="11758">MLNFYGSIFAKMNKLEQTKSAGATGKQGTAPMTIDRLRRLVLRGGLAEKALRAVDLVRSERANGSVIPARLSKLWLISLLMVVIAVLIGVFYHKSQIPRSLMYNII</sequence>
<evidence type="ECO:0000256" key="1">
    <source>
        <dbReference type="SAM" id="Phobius"/>
    </source>
</evidence>
<reference evidence="2" key="2">
    <citation type="journal article" date="2024" name="Plant">
        <title>Genomic evolution and insights into agronomic trait innovations of Sesamum species.</title>
        <authorList>
            <person name="Miao H."/>
            <person name="Wang L."/>
            <person name="Qu L."/>
            <person name="Liu H."/>
            <person name="Sun Y."/>
            <person name="Le M."/>
            <person name="Wang Q."/>
            <person name="Wei S."/>
            <person name="Zheng Y."/>
            <person name="Lin W."/>
            <person name="Duan Y."/>
            <person name="Cao H."/>
            <person name="Xiong S."/>
            <person name="Wang X."/>
            <person name="Wei L."/>
            <person name="Li C."/>
            <person name="Ma Q."/>
            <person name="Ju M."/>
            <person name="Zhao R."/>
            <person name="Li G."/>
            <person name="Mu C."/>
            <person name="Tian Q."/>
            <person name="Mei H."/>
            <person name="Zhang T."/>
            <person name="Gao T."/>
            <person name="Zhang H."/>
        </authorList>
    </citation>
    <scope>NUCLEOTIDE SEQUENCE</scope>
    <source>
        <strain evidence="2">K16</strain>
    </source>
</reference>
<keyword evidence="3" id="KW-1185">Reference proteome</keyword>
<organism evidence="2 3">
    <name type="scientific">Sesamum angolense</name>
    <dbReference type="NCBI Taxonomy" id="2727404"/>
    <lineage>
        <taxon>Eukaryota</taxon>
        <taxon>Viridiplantae</taxon>
        <taxon>Streptophyta</taxon>
        <taxon>Embryophyta</taxon>
        <taxon>Tracheophyta</taxon>
        <taxon>Spermatophyta</taxon>
        <taxon>Magnoliopsida</taxon>
        <taxon>eudicotyledons</taxon>
        <taxon>Gunneridae</taxon>
        <taxon>Pentapetalae</taxon>
        <taxon>asterids</taxon>
        <taxon>lamiids</taxon>
        <taxon>Lamiales</taxon>
        <taxon>Pedaliaceae</taxon>
        <taxon>Sesamum</taxon>
    </lineage>
</organism>
<dbReference type="EMBL" id="JACGWL010000004">
    <property type="protein sequence ID" value="KAK4404123.1"/>
    <property type="molecule type" value="Genomic_DNA"/>
</dbReference>
<gene>
    <name evidence="2" type="ORF">Sango_0780900</name>
</gene>
<feature type="transmembrane region" description="Helical" evidence="1">
    <location>
        <begin position="74"/>
        <end position="92"/>
    </location>
</feature>
<evidence type="ECO:0000313" key="3">
    <source>
        <dbReference type="Proteomes" id="UP001289374"/>
    </source>
</evidence>
<protein>
    <submittedName>
        <fullName evidence="2">Uncharacterized protein</fullName>
    </submittedName>
</protein>
<name>A0AAE1X2L8_9LAMI</name>